<dbReference type="FunFam" id="3.30.160.60:FF:000736">
    <property type="entry name" value="Zinc finger protein 423"/>
    <property type="match status" value="1"/>
</dbReference>
<evidence type="ECO:0000256" key="6">
    <source>
        <dbReference type="ARBA" id="ARBA00023242"/>
    </source>
</evidence>
<dbReference type="FunFam" id="3.30.160.60:FF:000143">
    <property type="entry name" value="Zinc finger protein 521"/>
    <property type="match status" value="1"/>
</dbReference>
<feature type="domain" description="C2H2-type" evidence="11">
    <location>
        <begin position="145"/>
        <end position="172"/>
    </location>
</feature>
<dbReference type="FunFam" id="3.30.160.60:FF:000167">
    <property type="entry name" value="Zinc finger protein 521"/>
    <property type="match status" value="1"/>
</dbReference>
<feature type="region of interest" description="Disordered" evidence="9">
    <location>
        <begin position="837"/>
        <end position="859"/>
    </location>
</feature>
<dbReference type="PROSITE" id="PS00028">
    <property type="entry name" value="ZINC_FINGER_C2H2_1"/>
    <property type="match status" value="25"/>
</dbReference>
<evidence type="ECO:0000256" key="10">
    <source>
        <dbReference type="SAM" id="SignalP"/>
    </source>
</evidence>
<feature type="domain" description="C2H2-type" evidence="11">
    <location>
        <begin position="256"/>
        <end position="283"/>
    </location>
</feature>
<feature type="domain" description="C2H2-type" evidence="11">
    <location>
        <begin position="754"/>
        <end position="781"/>
    </location>
</feature>
<feature type="domain" description="C2H2-type" evidence="11">
    <location>
        <begin position="1232"/>
        <end position="1259"/>
    </location>
</feature>
<evidence type="ECO:0000313" key="13">
    <source>
        <dbReference type="Proteomes" id="UP000472260"/>
    </source>
</evidence>
<feature type="chain" id="PRO_5025681967" description="Zinc finger protein 521" evidence="10">
    <location>
        <begin position="19"/>
        <end position="1311"/>
    </location>
</feature>
<feature type="signal peptide" evidence="10">
    <location>
        <begin position="1"/>
        <end position="18"/>
    </location>
</feature>
<proteinExistence type="predicted"/>
<evidence type="ECO:0000256" key="1">
    <source>
        <dbReference type="ARBA" id="ARBA00004123"/>
    </source>
</evidence>
<feature type="domain" description="C2H2-type" evidence="11">
    <location>
        <begin position="89"/>
        <end position="116"/>
    </location>
</feature>
<dbReference type="Pfam" id="PF00096">
    <property type="entry name" value="zf-C2H2"/>
    <property type="match status" value="4"/>
</dbReference>
<dbReference type="GO" id="GO:0008270">
    <property type="term" value="F:zinc ion binding"/>
    <property type="evidence" value="ECO:0007669"/>
    <property type="project" value="UniProtKB-KW"/>
</dbReference>
<feature type="compositionally biased region" description="Polar residues" evidence="9">
    <location>
        <begin position="295"/>
        <end position="321"/>
    </location>
</feature>
<dbReference type="GO" id="GO:0000978">
    <property type="term" value="F:RNA polymerase II cis-regulatory region sequence-specific DNA binding"/>
    <property type="evidence" value="ECO:0007669"/>
    <property type="project" value="TreeGrafter"/>
</dbReference>
<dbReference type="Gene3D" id="3.30.160.60">
    <property type="entry name" value="Classic Zinc Finger"/>
    <property type="match status" value="13"/>
</dbReference>
<feature type="domain" description="C2H2-type" evidence="11">
    <location>
        <begin position="665"/>
        <end position="689"/>
    </location>
</feature>
<dbReference type="Proteomes" id="UP000472260">
    <property type="component" value="Unassembled WGS sequence"/>
</dbReference>
<dbReference type="Pfam" id="PF13912">
    <property type="entry name" value="zf-C2H2_6"/>
    <property type="match status" value="3"/>
</dbReference>
<dbReference type="PANTHER" id="PTHR24376:SF84">
    <property type="entry name" value="ZINC FINGER PROTEIN 521"/>
    <property type="match status" value="1"/>
</dbReference>
<keyword evidence="10" id="KW-0732">Signal</keyword>
<feature type="domain" description="C2H2-type" evidence="11">
    <location>
        <begin position="61"/>
        <end position="88"/>
    </location>
</feature>
<dbReference type="SMART" id="SM00355">
    <property type="entry name" value="ZnF_C2H2"/>
    <property type="match status" value="28"/>
</dbReference>
<feature type="domain" description="C2H2-type" evidence="11">
    <location>
        <begin position="1147"/>
        <end position="1175"/>
    </location>
</feature>
<dbReference type="PROSITE" id="PS50157">
    <property type="entry name" value="ZINC_FINGER_C2H2_2"/>
    <property type="match status" value="21"/>
</dbReference>
<evidence type="ECO:0000256" key="7">
    <source>
        <dbReference type="ARBA" id="ARBA00068672"/>
    </source>
</evidence>
<evidence type="ECO:0000259" key="11">
    <source>
        <dbReference type="PROSITE" id="PS50157"/>
    </source>
</evidence>
<evidence type="ECO:0000256" key="9">
    <source>
        <dbReference type="SAM" id="MobiDB-lite"/>
    </source>
</evidence>
<keyword evidence="2" id="KW-0479">Metal-binding</keyword>
<feature type="domain" description="C2H2-type" evidence="11">
    <location>
        <begin position="723"/>
        <end position="751"/>
    </location>
</feature>
<organism evidence="12 13">
    <name type="scientific">Sinocyclocheilus anshuiensis</name>
    <dbReference type="NCBI Taxonomy" id="1608454"/>
    <lineage>
        <taxon>Eukaryota</taxon>
        <taxon>Metazoa</taxon>
        <taxon>Chordata</taxon>
        <taxon>Craniata</taxon>
        <taxon>Vertebrata</taxon>
        <taxon>Euteleostomi</taxon>
        <taxon>Actinopterygii</taxon>
        <taxon>Neopterygii</taxon>
        <taxon>Teleostei</taxon>
        <taxon>Ostariophysi</taxon>
        <taxon>Cypriniformes</taxon>
        <taxon>Cyprinidae</taxon>
        <taxon>Cyprininae</taxon>
        <taxon>Sinocyclocheilus</taxon>
    </lineage>
</organism>
<dbReference type="SUPFAM" id="SSF57667">
    <property type="entry name" value="beta-beta-alpha zinc fingers"/>
    <property type="match status" value="8"/>
</dbReference>
<name>A0A671M5Z0_9TELE</name>
<feature type="domain" description="C2H2-type" evidence="11">
    <location>
        <begin position="226"/>
        <end position="254"/>
    </location>
</feature>
<feature type="domain" description="C2H2-type" evidence="11">
    <location>
        <begin position="451"/>
        <end position="479"/>
    </location>
</feature>
<feature type="region of interest" description="Disordered" evidence="9">
    <location>
        <begin position="294"/>
        <end position="363"/>
    </location>
</feature>
<dbReference type="GO" id="GO:0005654">
    <property type="term" value="C:nucleoplasm"/>
    <property type="evidence" value="ECO:0007669"/>
    <property type="project" value="UniProtKB-ARBA"/>
</dbReference>
<evidence type="ECO:0000256" key="5">
    <source>
        <dbReference type="ARBA" id="ARBA00022833"/>
    </source>
</evidence>
<keyword evidence="4 8" id="KW-0863">Zinc-finger</keyword>
<feature type="domain" description="C2H2-type" evidence="11">
    <location>
        <begin position="487"/>
        <end position="515"/>
    </location>
</feature>
<evidence type="ECO:0000256" key="8">
    <source>
        <dbReference type="PROSITE-ProRule" id="PRU00042"/>
    </source>
</evidence>
<dbReference type="InterPro" id="IPR013087">
    <property type="entry name" value="Znf_C2H2_type"/>
</dbReference>
<feature type="domain" description="C2H2-type" evidence="11">
    <location>
        <begin position="117"/>
        <end position="144"/>
    </location>
</feature>
<dbReference type="PANTHER" id="PTHR24376">
    <property type="entry name" value="ZINC FINGER PROTEIN"/>
    <property type="match status" value="1"/>
</dbReference>
<dbReference type="Ensembl" id="ENSSANT00000027686.1">
    <property type="protein sequence ID" value="ENSSANP00000025993.1"/>
    <property type="gene ID" value="ENSSANG00000013421.1"/>
</dbReference>
<feature type="domain" description="C2H2-type" evidence="11">
    <location>
        <begin position="867"/>
        <end position="894"/>
    </location>
</feature>
<feature type="domain" description="C2H2-type" evidence="11">
    <location>
        <begin position="911"/>
        <end position="938"/>
    </location>
</feature>
<feature type="domain" description="C2H2-type" evidence="11">
    <location>
        <begin position="1263"/>
        <end position="1291"/>
    </location>
</feature>
<evidence type="ECO:0000256" key="3">
    <source>
        <dbReference type="ARBA" id="ARBA00022737"/>
    </source>
</evidence>
<dbReference type="InterPro" id="IPR036236">
    <property type="entry name" value="Znf_C2H2_sf"/>
</dbReference>
<evidence type="ECO:0000256" key="4">
    <source>
        <dbReference type="ARBA" id="ARBA00022771"/>
    </source>
</evidence>
<dbReference type="GO" id="GO:0001228">
    <property type="term" value="F:DNA-binding transcription activator activity, RNA polymerase II-specific"/>
    <property type="evidence" value="ECO:0007669"/>
    <property type="project" value="TreeGrafter"/>
</dbReference>
<evidence type="ECO:0000313" key="12">
    <source>
        <dbReference type="Ensembl" id="ENSSANP00000025993.1"/>
    </source>
</evidence>
<keyword evidence="6" id="KW-0539">Nucleus</keyword>
<feature type="domain" description="C2H2-type" evidence="11">
    <location>
        <begin position="635"/>
        <end position="657"/>
    </location>
</feature>
<dbReference type="FunFam" id="3.30.160.60:FF:000107">
    <property type="entry name" value="Zinc finger protein 521"/>
    <property type="match status" value="1"/>
</dbReference>
<reference evidence="12" key="1">
    <citation type="submission" date="2025-08" db="UniProtKB">
        <authorList>
            <consortium name="Ensembl"/>
        </authorList>
    </citation>
    <scope>IDENTIFICATION</scope>
</reference>
<feature type="domain" description="C2H2-type" evidence="11">
    <location>
        <begin position="693"/>
        <end position="721"/>
    </location>
</feature>
<dbReference type="FunFam" id="3.30.160.60:FF:000998">
    <property type="entry name" value="Zinc finger protein 521"/>
    <property type="match status" value="1"/>
</dbReference>
<comment type="subcellular location">
    <subcellularLocation>
        <location evidence="1">Nucleus</location>
    </subcellularLocation>
</comment>
<evidence type="ECO:0000256" key="2">
    <source>
        <dbReference type="ARBA" id="ARBA00022723"/>
    </source>
</evidence>
<sequence>AGVSNAFCLIFWVFLTDGTDIEDDPSCSWLTSSPSSKDHTSPGHVDDYEYGEDKGGAGLPYPCQFCAKSFSRLSFLKCHEQSHRDKLPFSCTYCSRLFKHKRSRDRHIKLHTGDKKYHCGDCDSAFSRSDHLKIHMKAHAANKPHKCPVCHRGFLSTNSLHGHMQVHERGKDGANTRSPQEWRLKETRKCSRCEEGFDMPEELQKHIAESHPECSSPVGGSLEPGLQCIYCHEPFGDEGMLLSHIDQVHGRDRKSNTCTVCSEQFPTVEELYTHMEIHQIPESSNSPSVLPVGYTSVSSTTPDSNLSVDSSTMVESASTVPKTRGRRKRATHNNMYRRSAKHSTMVESASTVPKTRGRRKRATHNNMYRRSAKQPKIEYSCIYCNKQVFSSLAVLQIHLKTKHVDKPEQAHTCQFCLEILPSLCNLNEHLKQIHNTKNPADVLANLSDDLLQCNFCPEVLGDLNALQEHIRCSHGFPNPVTKESNAFFCPKCFMGFLTEATLEEHVRQTHCDSGSVQFDSPLAVTPKDPIVEIYSCSYCTNSPIFNSVMKLNKHIKENHKNIPLALNYINNGRRSLRVLSPSSPVSVEQASLFKQNSTSLCSSEFICNQCGAKYTSLDLFQTHLKTHLDGIVPQLTCPQCNNDFPNQESLLKHVTVHFTIMSTYYICESCDKQFTSVDDLQKHLLDMHTFVFFRCTLCQEVFDSKVSTQLHLAVKHSNEKKVYRCTSCNWDFRHEADLQMHVKHSHLENQGCSHRCIFCGESFGTEVELQCHITTHSKKYNCHFCCKAFHAVYLLERHLCEKHCVSEGKTQNCNTNGSMSGSGDSVAKDDGDLQAFLTNSHGGTGAGESHNSRDGSEEDFDTSEVMYSCDICGASYTMESLLTNHQLRDHNIRPGESAIHKRKAEMMKGNHKCNVCSRTFFSEGGLREHMQTHLGPVKHYMCPICGERFPSLLTLTEHKVTHSKSLDTGSCRICRLPLQSEADFLEHCQMHPDLHNSLTGFRCVVCMQTVTSTLELKIHGTFHMQKTGAASTNQPTAYSAATEFQHSQSQKVVKCAACLKEFHSKQDLVKLDINGLTYGLCTLCVNTAGSKSFTLNGGKLLHQGAQAPMGPAAGWTQGESLSPGPVKGKAVYSSSSSSSVSPSIFKTRCSSCNVKFESEAELQAHLQTVHRDQTPEAALLRTPDGSPMSRVSPSQSDEKKTYQCIKCQMVFYSKWDIQIHVANHMLEEGLIHECKLCSQTFDSPAKLQCHLIEHSFEGMGGIFKCPVCFTVFVQACKLQQHIFTAHGQEDKIYDCSRCPLKFFFQTELQVR</sequence>
<accession>A0A671M5Z0</accession>
<dbReference type="FunFam" id="3.30.160.60:FF:000906">
    <property type="entry name" value="Zinc finger protein 521"/>
    <property type="match status" value="1"/>
</dbReference>
<feature type="domain" description="C2H2-type" evidence="11">
    <location>
        <begin position="605"/>
        <end position="627"/>
    </location>
</feature>
<protein>
    <recommendedName>
        <fullName evidence="7">Zinc finger protein 521</fullName>
    </recommendedName>
</protein>
<keyword evidence="13" id="KW-1185">Reference proteome</keyword>
<reference evidence="12" key="2">
    <citation type="submission" date="2025-09" db="UniProtKB">
        <authorList>
            <consortium name="Ensembl"/>
        </authorList>
    </citation>
    <scope>IDENTIFICATION</scope>
</reference>
<dbReference type="Pfam" id="PF12874">
    <property type="entry name" value="zf-met"/>
    <property type="match status" value="1"/>
</dbReference>
<feature type="domain" description="C2H2-type" evidence="11">
    <location>
        <begin position="940"/>
        <end position="967"/>
    </location>
</feature>
<feature type="domain" description="C2H2-type" evidence="11">
    <location>
        <begin position="411"/>
        <end position="439"/>
    </location>
</feature>
<keyword evidence="5" id="KW-0862">Zinc</keyword>
<keyword evidence="3" id="KW-0677">Repeat</keyword>